<keyword evidence="3" id="KW-1185">Reference proteome</keyword>
<organism evidence="2 3">
    <name type="scientific">Pseudoneobacillus rhizosphaerae</name>
    <dbReference type="NCBI Taxonomy" id="2880968"/>
    <lineage>
        <taxon>Bacteria</taxon>
        <taxon>Bacillati</taxon>
        <taxon>Bacillota</taxon>
        <taxon>Bacilli</taxon>
        <taxon>Bacillales</taxon>
        <taxon>Bacillaceae</taxon>
        <taxon>Pseudoneobacillus</taxon>
    </lineage>
</organism>
<dbReference type="AlphaFoldDB" id="A0A9C7GD31"/>
<sequence length="281" mass="31352">MDNSSSLNRFDDAFLPMTSISSGLGQMVLPDIYCYCNKIVNLCFVGDSEDQGWVLIDAGMPHSAKEIMNVAKERFGEGKVPKAIVLTHGHFDHVGSIADLLEHWNVPVYAHELEIPYITGKENYPPGDPTVDGGMVSELSPMFPNHGINIEKNVKMLPKDGSIPEMLDWKWIHTPGHTPGHISLFREQDRVLIAGDAFVTVKQESLYKVMVQKQEISGPPKYFTTDWKKANESVKILEALKPEVAITGHGFSMTGEELSEQLSLLVRDFEKIAIPENGRYV</sequence>
<gene>
    <name evidence="2" type="primary">yflN_1</name>
    <name evidence="2" type="ORF">NEOCIP111885_03950</name>
</gene>
<reference evidence="2" key="1">
    <citation type="submission" date="2021-10" db="EMBL/GenBank/DDBJ databases">
        <authorList>
            <person name="Criscuolo A."/>
        </authorList>
    </citation>
    <scope>NUCLEOTIDE SEQUENCE</scope>
    <source>
        <strain evidence="2">CIP111885</strain>
    </source>
</reference>
<name>A0A9C7GD31_9BACI</name>
<dbReference type="SMART" id="SM00849">
    <property type="entry name" value="Lactamase_B"/>
    <property type="match status" value="1"/>
</dbReference>
<dbReference type="EMBL" id="CAKJTG010000030">
    <property type="protein sequence ID" value="CAG9610204.1"/>
    <property type="molecule type" value="Genomic_DNA"/>
</dbReference>
<dbReference type="GO" id="GO:0016787">
    <property type="term" value="F:hydrolase activity"/>
    <property type="evidence" value="ECO:0007669"/>
    <property type="project" value="UniProtKB-KW"/>
</dbReference>
<dbReference type="PANTHER" id="PTHR42951">
    <property type="entry name" value="METALLO-BETA-LACTAMASE DOMAIN-CONTAINING"/>
    <property type="match status" value="1"/>
</dbReference>
<protein>
    <submittedName>
        <fullName evidence="2">Metallo-hydrolase YflN</fullName>
        <ecNumber evidence="2">3.-.-.-</ecNumber>
    </submittedName>
</protein>
<evidence type="ECO:0000259" key="1">
    <source>
        <dbReference type="SMART" id="SM00849"/>
    </source>
</evidence>
<dbReference type="Pfam" id="PF00753">
    <property type="entry name" value="Lactamase_B"/>
    <property type="match status" value="1"/>
</dbReference>
<feature type="domain" description="Metallo-beta-lactamase" evidence="1">
    <location>
        <begin position="39"/>
        <end position="249"/>
    </location>
</feature>
<accession>A0A9C7GD31</accession>
<proteinExistence type="predicted"/>
<dbReference type="InterPro" id="IPR036866">
    <property type="entry name" value="RibonucZ/Hydroxyglut_hydro"/>
</dbReference>
<dbReference type="Proteomes" id="UP000789845">
    <property type="component" value="Unassembled WGS sequence"/>
</dbReference>
<keyword evidence="2" id="KW-0378">Hydrolase</keyword>
<dbReference type="SUPFAM" id="SSF56281">
    <property type="entry name" value="Metallo-hydrolase/oxidoreductase"/>
    <property type="match status" value="1"/>
</dbReference>
<dbReference type="CDD" id="cd07721">
    <property type="entry name" value="yflN-like_MBL-fold"/>
    <property type="match status" value="1"/>
</dbReference>
<dbReference type="Gene3D" id="3.60.15.10">
    <property type="entry name" value="Ribonuclease Z/Hydroxyacylglutathione hydrolase-like"/>
    <property type="match status" value="1"/>
</dbReference>
<comment type="caution">
    <text evidence="2">The sequence shown here is derived from an EMBL/GenBank/DDBJ whole genome shotgun (WGS) entry which is preliminary data.</text>
</comment>
<evidence type="ECO:0000313" key="2">
    <source>
        <dbReference type="EMBL" id="CAG9610204.1"/>
    </source>
</evidence>
<dbReference type="PANTHER" id="PTHR42951:SF17">
    <property type="entry name" value="METALLO-BETA-LACTAMASE DOMAIN-CONTAINING PROTEIN"/>
    <property type="match status" value="1"/>
</dbReference>
<dbReference type="InterPro" id="IPR001279">
    <property type="entry name" value="Metallo-B-lactamas"/>
</dbReference>
<dbReference type="EC" id="3.-.-.-" evidence="2"/>
<evidence type="ECO:0000313" key="3">
    <source>
        <dbReference type="Proteomes" id="UP000789845"/>
    </source>
</evidence>
<dbReference type="InterPro" id="IPR050855">
    <property type="entry name" value="NDM-1-like"/>
</dbReference>